<feature type="signal peptide" evidence="3">
    <location>
        <begin position="1"/>
        <end position="30"/>
    </location>
</feature>
<comment type="caution">
    <text evidence="4">The sequence shown here is derived from an EMBL/GenBank/DDBJ whole genome shotgun (WGS) entry which is preliminary data.</text>
</comment>
<reference evidence="4" key="1">
    <citation type="journal article" date="2024" name="Antonie Van Leeuwenhoek">
        <title>Isoptericola haloaureus sp. nov., a dimorphic actinobacterium isolated from mangrove sediments of southeast India, implicating biosaline agricultural significance through nitrogen fixation and salt tolerance genes.</title>
        <authorList>
            <person name="Prathaban M."/>
            <person name="Prathiviraj R."/>
            <person name="Ravichandran M."/>
            <person name="Natarajan S.D."/>
            <person name="Sobanaa M."/>
            <person name="Hari Krishna Kumar S."/>
            <person name="Chandrasekar V."/>
            <person name="Selvin J."/>
        </authorList>
    </citation>
    <scope>NUCLEOTIDE SEQUENCE</scope>
    <source>
        <strain evidence="4">MP1014</strain>
    </source>
</reference>
<feature type="region of interest" description="Disordered" evidence="1">
    <location>
        <begin position="174"/>
        <end position="218"/>
    </location>
</feature>
<sequence>MRARRPVGRVLGTAAFGVALLLPGAAIATADVDDDVRVIADVEDDVSPSPGPSDDGYGPPPEPSLTVEVLSPICDGDVPYLVYEVTTEGVEPPPSDVRIVWVNPGGEDVVQSELPLSGRVLWPGAVVDGSGNAVDWPGWRLVDGEWVVGDEFDWVRPSVQVTFEVNPTVTTTVAYPPSTPSCSTDPPPGEPPTTEPPASEPPAEAAPPPDGDTPILPVTGPQLTGLIVLALGLVAGGAAIVVVRRRRAG</sequence>
<feature type="region of interest" description="Disordered" evidence="1">
    <location>
        <begin position="43"/>
        <end position="62"/>
    </location>
</feature>
<gene>
    <name evidence="4" type="ORF">V5O49_05685</name>
</gene>
<proteinExistence type="predicted"/>
<organism evidence="4 5">
    <name type="scientific">Isoptericola haloaureus</name>
    <dbReference type="NCBI Taxonomy" id="1542902"/>
    <lineage>
        <taxon>Bacteria</taxon>
        <taxon>Bacillati</taxon>
        <taxon>Actinomycetota</taxon>
        <taxon>Actinomycetes</taxon>
        <taxon>Micrococcales</taxon>
        <taxon>Promicromonosporaceae</taxon>
        <taxon>Isoptericola</taxon>
    </lineage>
</organism>
<evidence type="ECO:0000256" key="1">
    <source>
        <dbReference type="SAM" id="MobiDB-lite"/>
    </source>
</evidence>
<evidence type="ECO:0000256" key="2">
    <source>
        <dbReference type="SAM" id="Phobius"/>
    </source>
</evidence>
<evidence type="ECO:0000256" key="3">
    <source>
        <dbReference type="SAM" id="SignalP"/>
    </source>
</evidence>
<dbReference type="Proteomes" id="UP001310387">
    <property type="component" value="Unassembled WGS sequence"/>
</dbReference>
<keyword evidence="3" id="KW-0732">Signal</keyword>
<keyword evidence="2" id="KW-0812">Transmembrane</keyword>
<keyword evidence="2" id="KW-0472">Membrane</keyword>
<feature type="transmembrane region" description="Helical" evidence="2">
    <location>
        <begin position="223"/>
        <end position="243"/>
    </location>
</feature>
<evidence type="ECO:0000313" key="4">
    <source>
        <dbReference type="EMBL" id="MEG3614613.1"/>
    </source>
</evidence>
<dbReference type="RefSeq" id="WP_332901384.1">
    <property type="nucleotide sequence ID" value="NZ_JBAGLP010000116.1"/>
</dbReference>
<keyword evidence="5" id="KW-1185">Reference proteome</keyword>
<protein>
    <submittedName>
        <fullName evidence="4">LPXTG cell wall anchor domain-containing protein</fullName>
    </submittedName>
</protein>
<feature type="compositionally biased region" description="Pro residues" evidence="1">
    <location>
        <begin position="185"/>
        <end position="211"/>
    </location>
</feature>
<dbReference type="NCBIfam" id="TIGR01167">
    <property type="entry name" value="LPXTG_anchor"/>
    <property type="match status" value="1"/>
</dbReference>
<evidence type="ECO:0000313" key="5">
    <source>
        <dbReference type="Proteomes" id="UP001310387"/>
    </source>
</evidence>
<dbReference type="EMBL" id="JBAGLP010000116">
    <property type="protein sequence ID" value="MEG3614613.1"/>
    <property type="molecule type" value="Genomic_DNA"/>
</dbReference>
<feature type="chain" id="PRO_5047456628" evidence="3">
    <location>
        <begin position="31"/>
        <end position="249"/>
    </location>
</feature>
<reference evidence="4" key="2">
    <citation type="submission" date="2024-02" db="EMBL/GenBank/DDBJ databases">
        <authorList>
            <person name="Prathaban M."/>
            <person name="Mythili R."/>
            <person name="Sharmila Devi N."/>
            <person name="Sobanaa M."/>
            <person name="Prathiviraj R."/>
            <person name="Selvin J."/>
        </authorList>
    </citation>
    <scope>NUCLEOTIDE SEQUENCE</scope>
    <source>
        <strain evidence="4">MP1014</strain>
    </source>
</reference>
<name>A0ABU7Z576_9MICO</name>
<keyword evidence="2" id="KW-1133">Transmembrane helix</keyword>
<accession>A0ABU7Z576</accession>